<evidence type="ECO:0008006" key="3">
    <source>
        <dbReference type="Google" id="ProtNLM"/>
    </source>
</evidence>
<feature type="compositionally biased region" description="Low complexity" evidence="1">
    <location>
        <begin position="52"/>
        <end position="66"/>
    </location>
</feature>
<accession>A0A7S0P846</accession>
<dbReference type="AlphaFoldDB" id="A0A7S0P846"/>
<sequence>MIHAARGLVSRRLVQAIPSAARALATVGVQRRRKRPKQPRPAGDEAADSAPAGLVADSAEGAAAAARHSDDEPREPRPLGLSPARVLVTNLPIDADEAALEGMCRRALTEAGRDQDDVVGVRVLRLRGHSAQTGVVFLRNGTNAEQVGATISGAAIGGLEVTTSVLADASDDERLGRAVMTLVRRVQTEADSAWESMARGRRGVGEGPRLASDVPRRA</sequence>
<protein>
    <recommendedName>
        <fullName evidence="3">RRM domain-containing protein</fullName>
    </recommendedName>
</protein>
<dbReference type="EMBL" id="HBET01004658">
    <property type="protein sequence ID" value="CAD8558750.1"/>
    <property type="molecule type" value="Transcribed_RNA"/>
</dbReference>
<evidence type="ECO:0000313" key="2">
    <source>
        <dbReference type="EMBL" id="CAD8558750.1"/>
    </source>
</evidence>
<organism evidence="2">
    <name type="scientific">Cafeteria roenbergensis</name>
    <name type="common">Marine flagellate</name>
    <dbReference type="NCBI Taxonomy" id="33653"/>
    <lineage>
        <taxon>Eukaryota</taxon>
        <taxon>Sar</taxon>
        <taxon>Stramenopiles</taxon>
        <taxon>Bigyra</taxon>
        <taxon>Opalozoa</taxon>
        <taxon>Bicosoecida</taxon>
        <taxon>Cafeteriaceae</taxon>
        <taxon>Cafeteria</taxon>
    </lineage>
</organism>
<feature type="compositionally biased region" description="Basic and acidic residues" evidence="1">
    <location>
        <begin position="67"/>
        <end position="77"/>
    </location>
</feature>
<feature type="region of interest" description="Disordered" evidence="1">
    <location>
        <begin position="27"/>
        <end position="83"/>
    </location>
</feature>
<gene>
    <name evidence="2" type="ORF">CROE0942_LOCUS3085</name>
</gene>
<reference evidence="2" key="1">
    <citation type="submission" date="2021-01" db="EMBL/GenBank/DDBJ databases">
        <authorList>
            <person name="Corre E."/>
            <person name="Pelletier E."/>
            <person name="Niang G."/>
            <person name="Scheremetjew M."/>
            <person name="Finn R."/>
            <person name="Kale V."/>
            <person name="Holt S."/>
            <person name="Cochrane G."/>
            <person name="Meng A."/>
            <person name="Brown T."/>
            <person name="Cohen L."/>
        </authorList>
    </citation>
    <scope>NUCLEOTIDE SEQUENCE</scope>
    <source>
        <strain evidence="2">E4-10</strain>
    </source>
</reference>
<proteinExistence type="predicted"/>
<evidence type="ECO:0000256" key="1">
    <source>
        <dbReference type="SAM" id="MobiDB-lite"/>
    </source>
</evidence>
<name>A0A7S0P846_CAFRO</name>
<feature type="region of interest" description="Disordered" evidence="1">
    <location>
        <begin position="198"/>
        <end position="218"/>
    </location>
</feature>